<reference evidence="2 3" key="1">
    <citation type="submission" date="2020-06" db="EMBL/GenBank/DDBJ databases">
        <title>Sulfitobacter algicola sp. nov., isolated from green algae.</title>
        <authorList>
            <person name="Wang C."/>
        </authorList>
    </citation>
    <scope>NUCLEOTIDE SEQUENCE [LARGE SCALE GENOMIC DNA]</scope>
    <source>
        <strain evidence="2 3">1151</strain>
    </source>
</reference>
<evidence type="ECO:0000313" key="3">
    <source>
        <dbReference type="Proteomes" id="UP000777935"/>
    </source>
</evidence>
<evidence type="ECO:0000259" key="1">
    <source>
        <dbReference type="Pfam" id="PF07791"/>
    </source>
</evidence>
<feature type="domain" description="Immunity MXAN-0049 protein" evidence="1">
    <location>
        <begin position="23"/>
        <end position="192"/>
    </location>
</feature>
<dbReference type="Pfam" id="PF07791">
    <property type="entry name" value="Imm11"/>
    <property type="match status" value="1"/>
</dbReference>
<gene>
    <name evidence="2" type="ORF">HRQ87_11630</name>
</gene>
<organism evidence="2 3">
    <name type="scientific">Parasulfitobacter algicola</name>
    <dbReference type="NCBI Taxonomy" id="2614809"/>
    <lineage>
        <taxon>Bacteria</taxon>
        <taxon>Pseudomonadati</taxon>
        <taxon>Pseudomonadota</taxon>
        <taxon>Alphaproteobacteria</taxon>
        <taxon>Rhodobacterales</taxon>
        <taxon>Roseobacteraceae</taxon>
        <taxon>Parasulfitobacter</taxon>
    </lineage>
</organism>
<dbReference type="InterPro" id="IPR012433">
    <property type="entry name" value="Imm11"/>
</dbReference>
<dbReference type="RefSeq" id="WP_174138485.1">
    <property type="nucleotide sequence ID" value="NZ_JABUFE010000006.1"/>
</dbReference>
<proteinExistence type="predicted"/>
<evidence type="ECO:0000313" key="2">
    <source>
        <dbReference type="EMBL" id="NSX55455.1"/>
    </source>
</evidence>
<comment type="caution">
    <text evidence="2">The sequence shown here is derived from an EMBL/GenBank/DDBJ whole genome shotgun (WGS) entry which is preliminary data.</text>
</comment>
<dbReference type="EMBL" id="JABUFE010000006">
    <property type="protein sequence ID" value="NSX55455.1"/>
    <property type="molecule type" value="Genomic_DNA"/>
</dbReference>
<name>A0ABX2ISD5_9RHOB</name>
<sequence>MSKDTVWVSRAMMDSTLMKGFDHDNYFVDKENALDAMRRNEKGEPLPADRFPKEMYGEYRDEKVKKQPDIFNAGGFWTVSAECADVLRQFDLGQTSLYPVKILQHDRTTPVEGTYFCLNFGETKDAFVSEESPRARERGYNAWGLPYGVKDGEMAIKPDALKGVDLWMDQRVKDAFFLSDPLVKALKAAKLTRRFGLRKCRIL</sequence>
<accession>A0ABX2ISD5</accession>
<protein>
    <recommendedName>
        <fullName evidence="1">Immunity MXAN-0049 protein domain-containing protein</fullName>
    </recommendedName>
</protein>
<dbReference type="Proteomes" id="UP000777935">
    <property type="component" value="Unassembled WGS sequence"/>
</dbReference>
<keyword evidence="3" id="KW-1185">Reference proteome</keyword>